<protein>
    <submittedName>
        <fullName evidence="3">Uncharacterized protein</fullName>
    </submittedName>
</protein>
<evidence type="ECO:0000256" key="2">
    <source>
        <dbReference type="SAM" id="Phobius"/>
    </source>
</evidence>
<evidence type="ECO:0000313" key="4">
    <source>
        <dbReference type="Proteomes" id="UP001162131"/>
    </source>
</evidence>
<accession>A0AAU9JGJ8</accession>
<feature type="compositionally biased region" description="Polar residues" evidence="1">
    <location>
        <begin position="1"/>
        <end position="12"/>
    </location>
</feature>
<feature type="region of interest" description="Disordered" evidence="1">
    <location>
        <begin position="159"/>
        <end position="187"/>
    </location>
</feature>
<dbReference type="AlphaFoldDB" id="A0AAU9JGJ8"/>
<sequence length="214" mass="24479">MSTIKTSKSGITYTKRKTRSKTVKFEKTPKKSEGKRTGFERSNTLEQGSDITNSFDLSHDAISKDDWKTQSMMHEDVERSFDSINFDMAKSFELENGHTFEGHKESESENSHNEKYEENKISLENVIQESQEDENQLKEEVKENPIIPLEKENNFKIEIKEEPKLKSNKENNEAVKNASETKPKEGKSSKVIYGVAIGALVLLGIGIIYIRNKK</sequence>
<reference evidence="3" key="1">
    <citation type="submission" date="2021-09" db="EMBL/GenBank/DDBJ databases">
        <authorList>
            <consortium name="AG Swart"/>
            <person name="Singh M."/>
            <person name="Singh A."/>
            <person name="Seah K."/>
            <person name="Emmerich C."/>
        </authorList>
    </citation>
    <scope>NUCLEOTIDE SEQUENCE</scope>
    <source>
        <strain evidence="3">ATCC30299</strain>
    </source>
</reference>
<feature type="region of interest" description="Disordered" evidence="1">
    <location>
        <begin position="96"/>
        <end position="116"/>
    </location>
</feature>
<evidence type="ECO:0000256" key="1">
    <source>
        <dbReference type="SAM" id="MobiDB-lite"/>
    </source>
</evidence>
<name>A0AAU9JGJ8_9CILI</name>
<keyword evidence="4" id="KW-1185">Reference proteome</keyword>
<feature type="region of interest" description="Disordered" evidence="1">
    <location>
        <begin position="1"/>
        <end position="58"/>
    </location>
</feature>
<feature type="compositionally biased region" description="Polar residues" evidence="1">
    <location>
        <begin position="40"/>
        <end position="56"/>
    </location>
</feature>
<organism evidence="3 4">
    <name type="scientific">Blepharisma stoltei</name>
    <dbReference type="NCBI Taxonomy" id="1481888"/>
    <lineage>
        <taxon>Eukaryota</taxon>
        <taxon>Sar</taxon>
        <taxon>Alveolata</taxon>
        <taxon>Ciliophora</taxon>
        <taxon>Postciliodesmatophora</taxon>
        <taxon>Heterotrichea</taxon>
        <taxon>Heterotrichida</taxon>
        <taxon>Blepharismidae</taxon>
        <taxon>Blepharisma</taxon>
    </lineage>
</organism>
<dbReference type="Proteomes" id="UP001162131">
    <property type="component" value="Unassembled WGS sequence"/>
</dbReference>
<comment type="caution">
    <text evidence="3">The sequence shown here is derived from an EMBL/GenBank/DDBJ whole genome shotgun (WGS) entry which is preliminary data.</text>
</comment>
<evidence type="ECO:0000313" key="3">
    <source>
        <dbReference type="EMBL" id="CAG9325388.1"/>
    </source>
</evidence>
<gene>
    <name evidence="3" type="ORF">BSTOLATCC_MIC38646</name>
</gene>
<keyword evidence="2" id="KW-0472">Membrane</keyword>
<feature type="compositionally biased region" description="Basic and acidic residues" evidence="1">
    <location>
        <begin position="23"/>
        <end position="39"/>
    </location>
</feature>
<dbReference type="EMBL" id="CAJZBQ010000038">
    <property type="protein sequence ID" value="CAG9325388.1"/>
    <property type="molecule type" value="Genomic_DNA"/>
</dbReference>
<proteinExistence type="predicted"/>
<keyword evidence="2" id="KW-1133">Transmembrane helix</keyword>
<feature type="transmembrane region" description="Helical" evidence="2">
    <location>
        <begin position="191"/>
        <end position="210"/>
    </location>
</feature>
<keyword evidence="2" id="KW-0812">Transmembrane</keyword>